<dbReference type="EMBL" id="QUTC01006904">
    <property type="protein sequence ID" value="RHY49819.1"/>
    <property type="molecule type" value="Genomic_DNA"/>
</dbReference>
<sequence>MVLANSAGTKHPRFFILRTTKSKFKVVVQENLLGDKALVNGSNRFDDNAVVESADLDAHVWLYDPLLQRIRNKAYDGPGLDLVERKVKGLVQGCVCDHTRSQSWSYNDFTGQIQHLGTMGLYLNVDKNLYVVYCDTALLSQKSMLTSSTPKYR</sequence>
<evidence type="ECO:0008006" key="3">
    <source>
        <dbReference type="Google" id="ProtNLM"/>
    </source>
</evidence>
<organism evidence="1 2">
    <name type="scientific">Aphanomyces astaci</name>
    <name type="common">Crayfish plague agent</name>
    <dbReference type="NCBI Taxonomy" id="112090"/>
    <lineage>
        <taxon>Eukaryota</taxon>
        <taxon>Sar</taxon>
        <taxon>Stramenopiles</taxon>
        <taxon>Oomycota</taxon>
        <taxon>Saprolegniomycetes</taxon>
        <taxon>Saprolegniales</taxon>
        <taxon>Verrucalvaceae</taxon>
        <taxon>Aphanomyces</taxon>
    </lineage>
</organism>
<comment type="caution">
    <text evidence="1">The sequence shown here is derived from an EMBL/GenBank/DDBJ whole genome shotgun (WGS) entry which is preliminary data.</text>
</comment>
<reference evidence="1 2" key="1">
    <citation type="submission" date="2018-08" db="EMBL/GenBank/DDBJ databases">
        <title>Aphanomyces genome sequencing and annotation.</title>
        <authorList>
            <person name="Minardi D."/>
            <person name="Oidtmann B."/>
            <person name="Van Der Giezen M."/>
            <person name="Studholme D.J."/>
        </authorList>
    </citation>
    <scope>NUCLEOTIDE SEQUENCE [LARGE SCALE GENOMIC DNA]</scope>
    <source>
        <strain evidence="1 2">SA</strain>
    </source>
</reference>
<proteinExistence type="predicted"/>
<evidence type="ECO:0000313" key="1">
    <source>
        <dbReference type="EMBL" id="RHY49819.1"/>
    </source>
</evidence>
<dbReference type="SUPFAM" id="SSF50370">
    <property type="entry name" value="Ricin B-like lectins"/>
    <property type="match status" value="1"/>
</dbReference>
<dbReference type="VEuPathDB" id="FungiDB:H257_14332"/>
<name>A0A397CQB9_APHAT</name>
<dbReference type="Proteomes" id="UP000265716">
    <property type="component" value="Unassembled WGS sequence"/>
</dbReference>
<protein>
    <recommendedName>
        <fullName evidence="3">Ricin B lectin domain-containing protein</fullName>
    </recommendedName>
</protein>
<gene>
    <name evidence="1" type="ORF">DYB38_009552</name>
</gene>
<dbReference type="InterPro" id="IPR035992">
    <property type="entry name" value="Ricin_B-like_lectins"/>
</dbReference>
<dbReference type="AlphaFoldDB" id="A0A397CQB9"/>
<evidence type="ECO:0000313" key="2">
    <source>
        <dbReference type="Proteomes" id="UP000265716"/>
    </source>
</evidence>
<accession>A0A397CQB9</accession>